<evidence type="ECO:0000313" key="3">
    <source>
        <dbReference type="Proteomes" id="UP000664844"/>
    </source>
</evidence>
<feature type="transmembrane region" description="Helical" evidence="1">
    <location>
        <begin position="44"/>
        <end position="62"/>
    </location>
</feature>
<name>A0ABS3G049_9CYAN</name>
<dbReference type="NCBIfam" id="NF040558">
    <property type="entry name" value="CAS_Csx18"/>
    <property type="match status" value="1"/>
</dbReference>
<sequence length="94" mass="10186">MYLSMRGILIRHIAVAFLNGIITLVILLIAPLGLVAVITNTTMVVLATLVTSAFVDGVVHFLSPAEAELLRNAQAQKAASVIPNRNYDELDRRS</sequence>
<comment type="caution">
    <text evidence="2">The sequence shown here is derived from an EMBL/GenBank/DDBJ whole genome shotgun (WGS) entry which is preliminary data.</text>
</comment>
<keyword evidence="3" id="KW-1185">Reference proteome</keyword>
<feature type="transmembrane region" description="Helical" evidence="1">
    <location>
        <begin position="12"/>
        <end position="38"/>
    </location>
</feature>
<dbReference type="RefSeq" id="WP_207090670.1">
    <property type="nucleotide sequence ID" value="NZ_JAFLQW010000665.1"/>
</dbReference>
<proteinExistence type="predicted"/>
<accession>A0ABS3G049</accession>
<keyword evidence="1" id="KW-0472">Membrane</keyword>
<evidence type="ECO:0000313" key="2">
    <source>
        <dbReference type="EMBL" id="MBO0352256.1"/>
    </source>
</evidence>
<dbReference type="EMBL" id="JAFLQW010000665">
    <property type="protein sequence ID" value="MBO0352256.1"/>
    <property type="molecule type" value="Genomic_DNA"/>
</dbReference>
<keyword evidence="1" id="KW-0812">Transmembrane</keyword>
<protein>
    <submittedName>
        <fullName evidence="2">Uncharacterized protein</fullName>
    </submittedName>
</protein>
<reference evidence="2 3" key="1">
    <citation type="submission" date="2021-03" db="EMBL/GenBank/DDBJ databases">
        <title>Metabolic Capacity of the Antarctic Cyanobacterium Phormidium pseudopriestleyi that Sustains Oxygenic Photosynthesis in the Presence of Hydrogen Sulfide.</title>
        <authorList>
            <person name="Lumian J.E."/>
            <person name="Jungblut A.D."/>
            <person name="Dillon M.L."/>
            <person name="Hawes I."/>
            <person name="Doran P.T."/>
            <person name="Mackey T.J."/>
            <person name="Dick G.J."/>
            <person name="Grettenberger C.L."/>
            <person name="Sumner D.Y."/>
        </authorList>
    </citation>
    <scope>NUCLEOTIDE SEQUENCE [LARGE SCALE GENOMIC DNA]</scope>
    <source>
        <strain evidence="2 3">FRX01</strain>
    </source>
</reference>
<dbReference type="Proteomes" id="UP000664844">
    <property type="component" value="Unassembled WGS sequence"/>
</dbReference>
<organism evidence="2 3">
    <name type="scientific">Phormidium pseudopriestleyi FRX01</name>
    <dbReference type="NCBI Taxonomy" id="1759528"/>
    <lineage>
        <taxon>Bacteria</taxon>
        <taxon>Bacillati</taxon>
        <taxon>Cyanobacteriota</taxon>
        <taxon>Cyanophyceae</taxon>
        <taxon>Oscillatoriophycideae</taxon>
        <taxon>Oscillatoriales</taxon>
        <taxon>Oscillatoriaceae</taxon>
        <taxon>Phormidium</taxon>
    </lineage>
</organism>
<evidence type="ECO:0000256" key="1">
    <source>
        <dbReference type="SAM" id="Phobius"/>
    </source>
</evidence>
<keyword evidence="1" id="KW-1133">Transmembrane helix</keyword>
<gene>
    <name evidence="2" type="ORF">J0895_24870</name>
</gene>